<dbReference type="PANTHER" id="PTHR35006:SF4">
    <property type="entry name" value="BLR7706 PROTEIN"/>
    <property type="match status" value="1"/>
</dbReference>
<evidence type="ECO:0000259" key="1">
    <source>
        <dbReference type="PROSITE" id="PS51819"/>
    </source>
</evidence>
<dbReference type="PANTHER" id="PTHR35006">
    <property type="entry name" value="GLYOXALASE FAMILY PROTEIN (AFU_ORTHOLOGUE AFUA_5G14830)"/>
    <property type="match status" value="1"/>
</dbReference>
<dbReference type="InterPro" id="IPR004360">
    <property type="entry name" value="Glyas_Fos-R_dOase_dom"/>
</dbReference>
<accession>A0A418PY58</accession>
<reference evidence="2 3" key="1">
    <citation type="submission" date="2018-09" db="EMBL/GenBank/DDBJ databases">
        <title>Sphingomonas sp. DAC4.</title>
        <authorList>
            <person name="Seo T."/>
        </authorList>
    </citation>
    <scope>NUCLEOTIDE SEQUENCE [LARGE SCALE GENOMIC DNA]</scope>
    <source>
        <strain evidence="2 3">DAC4</strain>
    </source>
</reference>
<dbReference type="OrthoDB" id="9807407at2"/>
<dbReference type="Pfam" id="PF00903">
    <property type="entry name" value="Glyoxalase"/>
    <property type="match status" value="1"/>
</dbReference>
<organism evidence="2 3">
    <name type="scientific">Sphingomonas edaphi</name>
    <dbReference type="NCBI Taxonomy" id="2315689"/>
    <lineage>
        <taxon>Bacteria</taxon>
        <taxon>Pseudomonadati</taxon>
        <taxon>Pseudomonadota</taxon>
        <taxon>Alphaproteobacteria</taxon>
        <taxon>Sphingomonadales</taxon>
        <taxon>Sphingomonadaceae</taxon>
        <taxon>Sphingomonas</taxon>
    </lineage>
</organism>
<dbReference type="Gene3D" id="3.10.180.10">
    <property type="entry name" value="2,3-Dihydroxybiphenyl 1,2-Dioxygenase, domain 1"/>
    <property type="match status" value="1"/>
</dbReference>
<dbReference type="PROSITE" id="PS51819">
    <property type="entry name" value="VOC"/>
    <property type="match status" value="1"/>
</dbReference>
<gene>
    <name evidence="2" type="ORF">D3M59_10465</name>
</gene>
<feature type="domain" description="VOC" evidence="1">
    <location>
        <begin position="1"/>
        <end position="123"/>
    </location>
</feature>
<proteinExistence type="predicted"/>
<dbReference type="InterPro" id="IPR037523">
    <property type="entry name" value="VOC_core"/>
</dbReference>
<sequence>MLSHLSFGIADLGRSAAFYDATLAPLGFVRIWTADDGIGYGPPGELDVFAVKLQSKTMALPGPGFHLAFTAPHRDAVDQFYAAALAQGGRDAGGPGLRPNYGPSYYAAFVFDPDGYKLEAVHQ</sequence>
<keyword evidence="3" id="KW-1185">Reference proteome</keyword>
<dbReference type="CDD" id="cd07262">
    <property type="entry name" value="VOC_like"/>
    <property type="match status" value="1"/>
</dbReference>
<dbReference type="InterPro" id="IPR029068">
    <property type="entry name" value="Glyas_Bleomycin-R_OHBP_Dase"/>
</dbReference>
<comment type="caution">
    <text evidence="2">The sequence shown here is derived from an EMBL/GenBank/DDBJ whole genome shotgun (WGS) entry which is preliminary data.</text>
</comment>
<evidence type="ECO:0000313" key="2">
    <source>
        <dbReference type="EMBL" id="RIX26973.1"/>
    </source>
</evidence>
<dbReference type="Proteomes" id="UP000285023">
    <property type="component" value="Unassembled WGS sequence"/>
</dbReference>
<dbReference type="EMBL" id="QXTF01000004">
    <property type="protein sequence ID" value="RIX26973.1"/>
    <property type="molecule type" value="Genomic_DNA"/>
</dbReference>
<name>A0A418PY58_9SPHN</name>
<protein>
    <submittedName>
        <fullName evidence="2">VOC family protein</fullName>
    </submittedName>
</protein>
<evidence type="ECO:0000313" key="3">
    <source>
        <dbReference type="Proteomes" id="UP000285023"/>
    </source>
</evidence>
<dbReference type="AlphaFoldDB" id="A0A418PY58"/>
<dbReference type="SUPFAM" id="SSF54593">
    <property type="entry name" value="Glyoxalase/Bleomycin resistance protein/Dihydroxybiphenyl dioxygenase"/>
    <property type="match status" value="1"/>
</dbReference>